<feature type="domain" description="PDZ" evidence="1">
    <location>
        <begin position="5"/>
        <end position="36"/>
    </location>
</feature>
<sequence>MKNRITNILPGGIGEELGIEKGDVLLSINGTEVKDIIDYNFLLADEYLEVEIEKPDGEIWVYEIEKEYHEDLGIEFEASIMDKAISCSNKCMFCFIDQLPKGMRETLYFKDDDSRLSFLQGNFVTLTNMKDEDIDRIIRYRISPINISVHTTNPELRVKMLSNRFAGNIYPRLVKLAEAGIEMNTQIVVVPGVNNGEELERTVEDLYKLYPSIQNIAAVPVGITKHREGLQKLDIFNKETARAEIENVKKLQEKYIKEIGTPFVRLSDEFYVLAKIDLPEGNFYDNYEQLEDGVGVIRLLRDTIDRDLDILNQNLKGHFSIVTGVSAYNEIKNVSEKIMKKNQNIKIDVFKITNEFFGETITVSGLLTGQDIINQTKNKISSKYLIMADNMFRKGYELGNIKERVMLDDLKIKNIEQELGVKVIVCDYTGEDLIKLINEHCEEA</sequence>
<keyword evidence="3" id="KW-1185">Reference proteome</keyword>
<dbReference type="InterPro" id="IPR041489">
    <property type="entry name" value="PDZ_6"/>
</dbReference>
<accession>A0A919RY42</accession>
<dbReference type="InterPro" id="IPR013785">
    <property type="entry name" value="Aldolase_TIM"/>
</dbReference>
<dbReference type="Proteomes" id="UP000679179">
    <property type="component" value="Unassembled WGS sequence"/>
</dbReference>
<reference evidence="2" key="1">
    <citation type="submission" date="2021-03" db="EMBL/GenBank/DDBJ databases">
        <title>Taxonomic study of Clostridium polyendosporum from meadow-gley soil under rice.</title>
        <authorList>
            <person name="Kobayashi H."/>
            <person name="Tanizawa Y."/>
            <person name="Yagura M."/>
        </authorList>
    </citation>
    <scope>NUCLEOTIDE SEQUENCE</scope>
    <source>
        <strain evidence="2">JCM 30710</strain>
    </source>
</reference>
<dbReference type="AlphaFoldDB" id="A0A919RY42"/>
<gene>
    <name evidence="2" type="ORF">CPJCM30710_05550</name>
</gene>
<organism evidence="2 3">
    <name type="scientific">Clostridium polyendosporum</name>
    <dbReference type="NCBI Taxonomy" id="69208"/>
    <lineage>
        <taxon>Bacteria</taxon>
        <taxon>Bacillati</taxon>
        <taxon>Bacillota</taxon>
        <taxon>Clostridia</taxon>
        <taxon>Eubacteriales</taxon>
        <taxon>Clostridiaceae</taxon>
        <taxon>Clostridium</taxon>
    </lineage>
</organism>
<evidence type="ECO:0000313" key="3">
    <source>
        <dbReference type="Proteomes" id="UP000679179"/>
    </source>
</evidence>
<name>A0A919RY42_9CLOT</name>
<dbReference type="InterPro" id="IPR045375">
    <property type="entry name" value="Put_radical_SAM-like_N"/>
</dbReference>
<dbReference type="SUPFAM" id="SSF50156">
    <property type="entry name" value="PDZ domain-like"/>
    <property type="match status" value="1"/>
</dbReference>
<protein>
    <submittedName>
        <fullName evidence="2">Radical SAM protein</fullName>
    </submittedName>
</protein>
<dbReference type="RefSeq" id="WP_212902640.1">
    <property type="nucleotide sequence ID" value="NZ_BOPZ01000003.1"/>
</dbReference>
<comment type="caution">
    <text evidence="2">The sequence shown here is derived from an EMBL/GenBank/DDBJ whole genome shotgun (WGS) entry which is preliminary data.</text>
</comment>
<dbReference type="InterPro" id="IPR001478">
    <property type="entry name" value="PDZ"/>
</dbReference>
<dbReference type="Pfam" id="PF17820">
    <property type="entry name" value="PDZ_6"/>
    <property type="match status" value="1"/>
</dbReference>
<dbReference type="InterPro" id="IPR007549">
    <property type="entry name" value="DUF512"/>
</dbReference>
<evidence type="ECO:0000259" key="1">
    <source>
        <dbReference type="PROSITE" id="PS50106"/>
    </source>
</evidence>
<dbReference type="EMBL" id="BOPZ01000003">
    <property type="protein sequence ID" value="GIM27889.1"/>
    <property type="molecule type" value="Genomic_DNA"/>
</dbReference>
<dbReference type="SUPFAM" id="SSF102114">
    <property type="entry name" value="Radical SAM enzymes"/>
    <property type="match status" value="1"/>
</dbReference>
<dbReference type="Gene3D" id="2.30.42.10">
    <property type="match status" value="1"/>
</dbReference>
<dbReference type="InterPro" id="IPR036034">
    <property type="entry name" value="PDZ_sf"/>
</dbReference>
<dbReference type="PROSITE" id="PS50106">
    <property type="entry name" value="PDZ"/>
    <property type="match status" value="1"/>
</dbReference>
<dbReference type="Pfam" id="PF04459">
    <property type="entry name" value="DUF512"/>
    <property type="match status" value="1"/>
</dbReference>
<dbReference type="InterPro" id="IPR058240">
    <property type="entry name" value="rSAM_sf"/>
</dbReference>
<proteinExistence type="predicted"/>
<dbReference type="Pfam" id="PF19238">
    <property type="entry name" value="Radical_SAM_2"/>
    <property type="match status" value="1"/>
</dbReference>
<dbReference type="Gene3D" id="3.20.20.70">
    <property type="entry name" value="Aldolase class I"/>
    <property type="match status" value="1"/>
</dbReference>
<evidence type="ECO:0000313" key="2">
    <source>
        <dbReference type="EMBL" id="GIM27889.1"/>
    </source>
</evidence>